<proteinExistence type="predicted"/>
<organism evidence="1 2">
    <name type="scientific">Sorangium cellulosum</name>
    <name type="common">Polyangium cellulosum</name>
    <dbReference type="NCBI Taxonomy" id="56"/>
    <lineage>
        <taxon>Bacteria</taxon>
        <taxon>Pseudomonadati</taxon>
        <taxon>Myxococcota</taxon>
        <taxon>Polyangia</taxon>
        <taxon>Polyangiales</taxon>
        <taxon>Polyangiaceae</taxon>
        <taxon>Sorangium</taxon>
    </lineage>
</organism>
<protein>
    <submittedName>
        <fullName evidence="1">Uncharacterized protein</fullName>
    </submittedName>
</protein>
<name>A0A150R714_SORCE</name>
<accession>A0A150R714</accession>
<dbReference type="AlphaFoldDB" id="A0A150R714"/>
<sequence>MADRVVDKKLRRTYYNRCNPDESLPPDDPRYVDIDAKSPEARGRNWSDALASRIELSEKPVCEFFTGLPGSGKSTELKHLAARLEDEDGARLLPVLIDAETVLDIYNQIDVPEILVAILYKTDEVVLTAEGKDPKDALKDGRFARLWHWLTTTEVELSSLEASVNAKAGEKDVAEISGGAKAVLDLKTIPTLREKVRAKVAANMTTFIAQVKAALVALNKRAKKLKYNGIVVIFDSLEKLRGISTNWTEVLTSAERIFTGGAPYLQLPVHVIYTLPPALVLRLSEPVHFLPMLKLHDRAGNRAAGFDVARELIRQRVPDEHLREFFGATSGEDRVERLIAWSGGYPREIVRLLQSFIAASSLDEPLFKRLLSQAADQYRRTVPENALRWLARVHLEKRLIIDDDTHRATVDLMVQNNVVLRYLNDAEWFDLHPAVRDMPALRDEIARFQAEQKRMRAEQEKSSRSGG</sequence>
<reference evidence="1 2" key="1">
    <citation type="submission" date="2014-02" db="EMBL/GenBank/DDBJ databases">
        <title>The small core and large imbalanced accessory genome model reveals a collaborative survival strategy of Sorangium cellulosum strains in nature.</title>
        <authorList>
            <person name="Han K."/>
            <person name="Peng R."/>
            <person name="Blom J."/>
            <person name="Li Y.-Z."/>
        </authorList>
    </citation>
    <scope>NUCLEOTIDE SEQUENCE [LARGE SCALE GENOMIC DNA]</scope>
    <source>
        <strain evidence="1 2">So0011-07</strain>
    </source>
</reference>
<gene>
    <name evidence="1" type="ORF">BE17_19275</name>
</gene>
<comment type="caution">
    <text evidence="1">The sequence shown here is derived from an EMBL/GenBank/DDBJ whole genome shotgun (WGS) entry which is preliminary data.</text>
</comment>
<dbReference type="Proteomes" id="UP000075635">
    <property type="component" value="Unassembled WGS sequence"/>
</dbReference>
<dbReference type="SUPFAM" id="SSF52540">
    <property type="entry name" value="P-loop containing nucleoside triphosphate hydrolases"/>
    <property type="match status" value="1"/>
</dbReference>
<evidence type="ECO:0000313" key="1">
    <source>
        <dbReference type="EMBL" id="KYF75995.1"/>
    </source>
</evidence>
<dbReference type="InterPro" id="IPR027417">
    <property type="entry name" value="P-loop_NTPase"/>
</dbReference>
<evidence type="ECO:0000313" key="2">
    <source>
        <dbReference type="Proteomes" id="UP000075635"/>
    </source>
</evidence>
<dbReference type="CDD" id="cd01983">
    <property type="entry name" value="SIMIBI"/>
    <property type="match status" value="1"/>
</dbReference>
<dbReference type="EMBL" id="JEMB01003063">
    <property type="protein sequence ID" value="KYF75995.1"/>
    <property type="molecule type" value="Genomic_DNA"/>
</dbReference>